<name>A0AAV6U9K8_9ARAC</name>
<gene>
    <name evidence="2" type="ORF">JTE90_018153</name>
</gene>
<evidence type="ECO:0000313" key="2">
    <source>
        <dbReference type="EMBL" id="KAG8180533.1"/>
    </source>
</evidence>
<comment type="caution">
    <text evidence="2">The sequence shown here is derived from an EMBL/GenBank/DDBJ whole genome shotgun (WGS) entry which is preliminary data.</text>
</comment>
<keyword evidence="3" id="KW-1185">Reference proteome</keyword>
<reference evidence="2 3" key="1">
    <citation type="journal article" date="2022" name="Nat. Ecol. Evol.">
        <title>A masculinizing supergene underlies an exaggerated male reproductive morph in a spider.</title>
        <authorList>
            <person name="Hendrickx F."/>
            <person name="De Corte Z."/>
            <person name="Sonet G."/>
            <person name="Van Belleghem S.M."/>
            <person name="Kostlbacher S."/>
            <person name="Vangestel C."/>
        </authorList>
    </citation>
    <scope>NUCLEOTIDE SEQUENCE [LARGE SCALE GENOMIC DNA]</scope>
    <source>
        <strain evidence="2">W744_W776</strain>
    </source>
</reference>
<organism evidence="2 3">
    <name type="scientific">Oedothorax gibbosus</name>
    <dbReference type="NCBI Taxonomy" id="931172"/>
    <lineage>
        <taxon>Eukaryota</taxon>
        <taxon>Metazoa</taxon>
        <taxon>Ecdysozoa</taxon>
        <taxon>Arthropoda</taxon>
        <taxon>Chelicerata</taxon>
        <taxon>Arachnida</taxon>
        <taxon>Araneae</taxon>
        <taxon>Araneomorphae</taxon>
        <taxon>Entelegynae</taxon>
        <taxon>Araneoidea</taxon>
        <taxon>Linyphiidae</taxon>
        <taxon>Erigoninae</taxon>
        <taxon>Oedothorax</taxon>
    </lineage>
</organism>
<sequence length="81" mass="9105">MRWLNGSWKQTCPSTQEEETASTQSPHHLLLRFRCRPSCDRGDAPKHHPEPLDCFQRAALLVSGHIPISTPLLYGGPSGWI</sequence>
<dbReference type="EMBL" id="JAFNEN010000559">
    <property type="protein sequence ID" value="KAG8180533.1"/>
    <property type="molecule type" value="Genomic_DNA"/>
</dbReference>
<feature type="region of interest" description="Disordered" evidence="1">
    <location>
        <begin position="1"/>
        <end position="26"/>
    </location>
</feature>
<feature type="compositionally biased region" description="Polar residues" evidence="1">
    <location>
        <begin position="7"/>
        <end position="26"/>
    </location>
</feature>
<protein>
    <submittedName>
        <fullName evidence="2">Uncharacterized protein</fullName>
    </submittedName>
</protein>
<dbReference type="Proteomes" id="UP000827092">
    <property type="component" value="Unassembled WGS sequence"/>
</dbReference>
<proteinExistence type="predicted"/>
<evidence type="ECO:0000313" key="3">
    <source>
        <dbReference type="Proteomes" id="UP000827092"/>
    </source>
</evidence>
<dbReference type="AlphaFoldDB" id="A0AAV6U9K8"/>
<accession>A0AAV6U9K8</accession>
<evidence type="ECO:0000256" key="1">
    <source>
        <dbReference type="SAM" id="MobiDB-lite"/>
    </source>
</evidence>